<dbReference type="eggNOG" id="arCOG01589">
    <property type="taxonomic scope" value="Archaea"/>
</dbReference>
<dbReference type="SUPFAM" id="SSF56059">
    <property type="entry name" value="Glutathione synthetase ATP-binding domain-like"/>
    <property type="match status" value="1"/>
</dbReference>
<organism evidence="1 2">
    <name type="scientific">Halorhabdus tiamatea SARL4B</name>
    <dbReference type="NCBI Taxonomy" id="1033806"/>
    <lineage>
        <taxon>Archaea</taxon>
        <taxon>Methanobacteriati</taxon>
        <taxon>Methanobacteriota</taxon>
        <taxon>Stenosarchaea group</taxon>
        <taxon>Halobacteria</taxon>
        <taxon>Halobacteriales</taxon>
        <taxon>Haloarculaceae</taxon>
        <taxon>Halorhabdus</taxon>
    </lineage>
</organism>
<dbReference type="RefSeq" id="WP_008523563.1">
    <property type="nucleotide sequence ID" value="NC_021921.1"/>
</dbReference>
<reference evidence="1 2" key="1">
    <citation type="journal article" date="2014" name="Environ. Microbiol.">
        <title>Halorhabdus tiamatea: proteogenomics and glycosidase activity measurements identify the first cultivated euryarchaeon from a deep-sea anoxic brine lake as potential polysaccharide degrader.</title>
        <authorList>
            <person name="Werner J."/>
            <person name="Ferrer M."/>
            <person name="Michel G."/>
            <person name="Mann A.J."/>
            <person name="Huang S."/>
            <person name="Juarez S."/>
            <person name="Ciordia S."/>
            <person name="Albar J.P."/>
            <person name="Alcaide M."/>
            <person name="La Cono V."/>
            <person name="Yakimov M.M."/>
            <person name="Antunes A."/>
            <person name="Taborda M."/>
            <person name="Da Costa M.S."/>
            <person name="Amann R.I."/>
            <person name="Gloeckner F.O."/>
            <person name="Golyshina O.V."/>
            <person name="Golyshin P.N."/>
            <person name="Teeling H."/>
        </authorList>
    </citation>
    <scope>NUCLEOTIDE SEQUENCE [LARGE SCALE GENOMIC DNA]</scope>
    <source>
        <strain evidence="2">SARL4B</strain>
    </source>
</reference>
<gene>
    <name evidence="1" type="ORF">HTIA_2315</name>
</gene>
<dbReference type="Gene3D" id="3.30.470.20">
    <property type="entry name" value="ATP-grasp fold, B domain"/>
    <property type="match status" value="1"/>
</dbReference>
<proteinExistence type="predicted"/>
<dbReference type="GO" id="GO:0005524">
    <property type="term" value="F:ATP binding"/>
    <property type="evidence" value="ECO:0007669"/>
    <property type="project" value="UniProtKB-UniRule"/>
</dbReference>
<evidence type="ECO:0000313" key="1">
    <source>
        <dbReference type="EMBL" id="CCQ34423.1"/>
    </source>
</evidence>
<dbReference type="PROSITE" id="PS50975">
    <property type="entry name" value="ATP_GRASP"/>
    <property type="match status" value="1"/>
</dbReference>
<dbReference type="AlphaFoldDB" id="F7PF27"/>
<evidence type="ECO:0000313" key="2">
    <source>
        <dbReference type="Proteomes" id="UP000015381"/>
    </source>
</evidence>
<dbReference type="GeneID" id="23799138"/>
<dbReference type="Proteomes" id="UP000015381">
    <property type="component" value="Chromosome I"/>
</dbReference>
<dbReference type="InterPro" id="IPR011761">
    <property type="entry name" value="ATP-grasp"/>
</dbReference>
<protein>
    <submittedName>
        <fullName evidence="1">Coenzyme gamma-F420-2:L-glutamate ligase</fullName>
    </submittedName>
</protein>
<accession>F7PF27</accession>
<dbReference type="HOGENOM" id="CLU_982143_0_0_2"/>
<dbReference type="InterPro" id="IPR013815">
    <property type="entry name" value="ATP_grasp_subdomain_1"/>
</dbReference>
<dbReference type="EMBL" id="HF571520">
    <property type="protein sequence ID" value="CCQ34423.1"/>
    <property type="molecule type" value="Genomic_DNA"/>
</dbReference>
<dbReference type="GO" id="GO:0046872">
    <property type="term" value="F:metal ion binding"/>
    <property type="evidence" value="ECO:0007669"/>
    <property type="project" value="InterPro"/>
</dbReference>
<dbReference type="GO" id="GO:0005737">
    <property type="term" value="C:cytoplasm"/>
    <property type="evidence" value="ECO:0007669"/>
    <property type="project" value="TreeGrafter"/>
</dbReference>
<dbReference type="PANTHER" id="PTHR21621:SF0">
    <property type="entry name" value="BETA-CITRYLGLUTAMATE SYNTHASE B-RELATED"/>
    <property type="match status" value="1"/>
</dbReference>
<dbReference type="Pfam" id="PF08443">
    <property type="entry name" value="RimK"/>
    <property type="match status" value="1"/>
</dbReference>
<dbReference type="InterPro" id="IPR013651">
    <property type="entry name" value="ATP-grasp_RimK-type"/>
</dbReference>
<dbReference type="Gene3D" id="3.30.1490.20">
    <property type="entry name" value="ATP-grasp fold, A domain"/>
    <property type="match status" value="1"/>
</dbReference>
<dbReference type="OrthoDB" id="312280at2157"/>
<dbReference type="PANTHER" id="PTHR21621">
    <property type="entry name" value="RIBOSOMAL PROTEIN S6 MODIFICATION PROTEIN"/>
    <property type="match status" value="1"/>
</dbReference>
<sequence>MLRLAVATQAESYDRLREPLAERDIDVVALQTTERTIPIGGVSFPDVDVGYVFPPRLMEGDVAAAALSVPWVNDRAAVLRSRNKAGTLQRLSDAGVSVPETVLISDPVEREDLIAAFDRFDPPVLVKPNSASRGAGVTLAHDLDSFLGIADYLDLVHDYRAADDQSFLVQEYVPDAHDYRVMVLDGAVIGAVERRLPEAVDTDRWKHNVHHGGTPTPVELDDESRAIAERVADVLEIPLLGVDLLATEGRIVVTETNARPTIDPEHYADGFWDRLAATIRRVAGRDGHR</sequence>
<keyword evidence="1" id="KW-0436">Ligase</keyword>
<dbReference type="STRING" id="1033806.HTIA_2315"/>
<keyword evidence="2" id="KW-1185">Reference proteome</keyword>
<dbReference type="GO" id="GO:0016879">
    <property type="term" value="F:ligase activity, forming carbon-nitrogen bonds"/>
    <property type="evidence" value="ECO:0007669"/>
    <property type="project" value="TreeGrafter"/>
</dbReference>
<name>F7PF27_9EURY</name>
<dbReference type="PATRIC" id="fig|1033806.12.peg.2300"/>
<dbReference type="KEGG" id="hti:HTIA_2315"/>